<dbReference type="SUPFAM" id="SSF55545">
    <property type="entry name" value="beta-N-acetylhexosaminidase-like domain"/>
    <property type="match status" value="1"/>
</dbReference>
<accession>A0A1I5USB8</accession>
<dbReference type="InterPro" id="IPR013783">
    <property type="entry name" value="Ig-like_fold"/>
</dbReference>
<dbReference type="GO" id="GO:0004563">
    <property type="term" value="F:beta-N-acetylhexosaminidase activity"/>
    <property type="evidence" value="ECO:0007669"/>
    <property type="project" value="UniProtKB-EC"/>
</dbReference>
<dbReference type="PANTHER" id="PTHR22600">
    <property type="entry name" value="BETA-HEXOSAMINIDASE"/>
    <property type="match status" value="1"/>
</dbReference>
<dbReference type="InterPro" id="IPR029018">
    <property type="entry name" value="Hex-like_dom2"/>
</dbReference>
<keyword evidence="5" id="KW-0326">Glycosidase</keyword>
<dbReference type="GO" id="GO:0005975">
    <property type="term" value="P:carbohydrate metabolic process"/>
    <property type="evidence" value="ECO:0007669"/>
    <property type="project" value="InterPro"/>
</dbReference>
<evidence type="ECO:0000256" key="4">
    <source>
        <dbReference type="ARBA" id="ARBA00022801"/>
    </source>
</evidence>
<dbReference type="SUPFAM" id="SSF81296">
    <property type="entry name" value="E set domains"/>
    <property type="match status" value="1"/>
</dbReference>
<proteinExistence type="inferred from homology"/>
<dbReference type="InterPro" id="IPR015882">
    <property type="entry name" value="HEX_bac_N"/>
</dbReference>
<dbReference type="OrthoDB" id="9763537at2"/>
<feature type="domain" description="Chitobiase/beta-hexosaminidases N-terminal" evidence="9">
    <location>
        <begin position="36"/>
        <end position="174"/>
    </location>
</feature>
<dbReference type="InterPro" id="IPR008965">
    <property type="entry name" value="CBM2/CBM3_carb-bd_dom_sf"/>
</dbReference>
<dbReference type="EC" id="3.2.1.52" evidence="3"/>
<dbReference type="AlphaFoldDB" id="A0A1I5USB8"/>
<evidence type="ECO:0000256" key="7">
    <source>
        <dbReference type="ARBA" id="ARBA00033000"/>
    </source>
</evidence>
<dbReference type="GO" id="GO:0030247">
    <property type="term" value="F:polysaccharide binding"/>
    <property type="evidence" value="ECO:0007669"/>
    <property type="project" value="InterPro"/>
</dbReference>
<dbReference type="Pfam" id="PF03173">
    <property type="entry name" value="CHB_HEX"/>
    <property type="match status" value="1"/>
</dbReference>
<reference evidence="10 11" key="1">
    <citation type="submission" date="2016-10" db="EMBL/GenBank/DDBJ databases">
        <authorList>
            <person name="de Groot N.N."/>
        </authorList>
    </citation>
    <scope>NUCLEOTIDE SEQUENCE [LARGE SCALE GENOMIC DNA]</scope>
    <source>
        <strain evidence="11">E92,LMG 26720,CCM 7988</strain>
    </source>
</reference>
<evidence type="ECO:0000256" key="1">
    <source>
        <dbReference type="ARBA" id="ARBA00001231"/>
    </source>
</evidence>
<feature type="active site" description="Proton donor" evidence="8">
    <location>
        <position position="524"/>
    </location>
</feature>
<name>A0A1I5USB8_9BACT</name>
<evidence type="ECO:0000259" key="9">
    <source>
        <dbReference type="SMART" id="SM01081"/>
    </source>
</evidence>
<dbReference type="InterPro" id="IPR025705">
    <property type="entry name" value="Beta_hexosaminidase_sua/sub"/>
</dbReference>
<dbReference type="InterPro" id="IPR017853">
    <property type="entry name" value="GH"/>
</dbReference>
<dbReference type="SUPFAM" id="SSF49384">
    <property type="entry name" value="Carbohydrate-binding domain"/>
    <property type="match status" value="1"/>
</dbReference>
<keyword evidence="4" id="KW-0378">Hydrolase</keyword>
<comment type="catalytic activity">
    <reaction evidence="1">
        <text>Hydrolysis of terminal non-reducing N-acetyl-D-hexosamine residues in N-acetyl-beta-D-hexosaminides.</text>
        <dbReference type="EC" id="3.2.1.52"/>
    </reaction>
</comment>
<dbReference type="GO" id="GO:0030203">
    <property type="term" value="P:glycosaminoglycan metabolic process"/>
    <property type="evidence" value="ECO:0007669"/>
    <property type="project" value="TreeGrafter"/>
</dbReference>
<dbReference type="STRING" id="1079859.SAMN04515674_10834"/>
<dbReference type="Pfam" id="PF00728">
    <property type="entry name" value="Glyco_hydro_20"/>
    <property type="match status" value="1"/>
</dbReference>
<dbReference type="Pfam" id="PF03174">
    <property type="entry name" value="CHB_HEX_C"/>
    <property type="match status" value="1"/>
</dbReference>
<dbReference type="InterPro" id="IPR014756">
    <property type="entry name" value="Ig_E-set"/>
</dbReference>
<dbReference type="Gene3D" id="2.60.40.10">
    <property type="entry name" value="Immunoglobulins"/>
    <property type="match status" value="1"/>
</dbReference>
<dbReference type="InterPro" id="IPR012291">
    <property type="entry name" value="CBM2_carb-bd_dom_sf"/>
</dbReference>
<gene>
    <name evidence="10" type="ORF">SAMN04515674_10834</name>
</gene>
<keyword evidence="11" id="KW-1185">Reference proteome</keyword>
<dbReference type="EMBL" id="FOXH01000008">
    <property type="protein sequence ID" value="SFP98109.1"/>
    <property type="molecule type" value="Genomic_DNA"/>
</dbReference>
<dbReference type="InterPro" id="IPR004866">
    <property type="entry name" value="CHB/HEX_N_dom"/>
</dbReference>
<dbReference type="PANTHER" id="PTHR22600:SF57">
    <property type="entry name" value="BETA-N-ACETYLHEXOSAMINIDASE"/>
    <property type="match status" value="1"/>
</dbReference>
<dbReference type="Proteomes" id="UP000199306">
    <property type="component" value="Unassembled WGS sequence"/>
</dbReference>
<sequence length="853" mass="96364">MLLFRTKLGVFLSFMVVLGFMTNGLAQKKSLPFDVKNLRINWGLKENKFQNKRQYLSSFTFTNQGKTVFPSKGWAIYFNYIRDIEPASVSGGVKIEPVNGDIFRIVPTADFRELKQNQSVSIDFVSSELFVNVSDAPFGFYIVWDNAPESGYSITNYLSEAPKEDKIGYLSAADIFKKNSKITDIPQKKLTKVFPTPEFYQEGEGELTLDESTRIVADGFFQKEASYLADELGVILGKKPSVVNTGTDGKSIIFRKNESAPEAYQLSIRPSGIEISASTPSGAFYAIQSLKSLIPSNAWAGIQQNIKVPVAEVKDAPRFGFRSIMLDVGRNFQKPAEIKKVLDLMALYKLNVLHFHFIEDEGWRLEIPSLPELTEIGSQRGHTLDSKKFLPASFGAGPVPGATSASGYYTRAEFIDLLKYANDRHIQIIPEVESPGHARASIKAMDVRYERFMAQGNKEEAEKYLLRDINDKSEYRTAQLWTDNIICVGLPSTYRFAEKVVDEIVDMYKEAKAPLTTIHFGGDEVPAGVWEKSPVCQDLIKNTPSLKNTDDLWYYYFGKINDILKKKGLFLSGWEEIAMRKTSINGNKTLIPNPVLANENFQVNVWNNMIGWGAEDLPYRLANAGYKVVLSCVSNMYFDLAYQRTYEEPGYYWGGFVDIDKPFYFIPYDYFKNSKEDRRGNPIEQSYFIGKDRLTDYGKSNIVGVQGLLWSESVKTPERLEYMLLPKMFGLAERAWAKDPAWAIEKDEAKSAELYTQAWSEFVNVVGKRELPRLDNYGGGFQYRIPTPGVILENGKAIANIQLPGLTIRYTTDGSEPGLQSKVYTEPVADKGKLKFKVFNTKGRASRTVEVMN</sequence>
<dbReference type="SUPFAM" id="SSF51445">
    <property type="entry name" value="(Trans)glycosidases"/>
    <property type="match status" value="1"/>
</dbReference>
<evidence type="ECO:0000313" key="11">
    <source>
        <dbReference type="Proteomes" id="UP000199306"/>
    </source>
</evidence>
<comment type="similarity">
    <text evidence="2">Belongs to the glycosyl hydrolase 20 family.</text>
</comment>
<dbReference type="Gene3D" id="2.60.40.290">
    <property type="match status" value="1"/>
</dbReference>
<dbReference type="SMART" id="SM01081">
    <property type="entry name" value="CHB_HEX"/>
    <property type="match status" value="1"/>
</dbReference>
<dbReference type="Gene3D" id="3.30.379.10">
    <property type="entry name" value="Chitobiase/beta-hexosaminidase domain 2-like"/>
    <property type="match status" value="1"/>
</dbReference>
<evidence type="ECO:0000313" key="10">
    <source>
        <dbReference type="EMBL" id="SFP98109.1"/>
    </source>
</evidence>
<dbReference type="InterPro" id="IPR004867">
    <property type="entry name" value="CHB_C_dom"/>
</dbReference>
<dbReference type="GO" id="GO:0016020">
    <property type="term" value="C:membrane"/>
    <property type="evidence" value="ECO:0007669"/>
    <property type="project" value="TreeGrafter"/>
</dbReference>
<dbReference type="Pfam" id="PF02838">
    <property type="entry name" value="Glyco_hydro_20b"/>
    <property type="match status" value="1"/>
</dbReference>
<dbReference type="InterPro" id="IPR015883">
    <property type="entry name" value="Glyco_hydro_20_cat"/>
</dbReference>
<evidence type="ECO:0000256" key="6">
    <source>
        <dbReference type="ARBA" id="ARBA00030512"/>
    </source>
</evidence>
<dbReference type="PRINTS" id="PR00738">
    <property type="entry name" value="GLHYDRLASE20"/>
</dbReference>
<evidence type="ECO:0000256" key="2">
    <source>
        <dbReference type="ARBA" id="ARBA00006285"/>
    </source>
</evidence>
<evidence type="ECO:0000256" key="8">
    <source>
        <dbReference type="PIRSR" id="PIRSR625705-1"/>
    </source>
</evidence>
<evidence type="ECO:0000256" key="3">
    <source>
        <dbReference type="ARBA" id="ARBA00012663"/>
    </source>
</evidence>
<dbReference type="RefSeq" id="WP_092017882.1">
    <property type="nucleotide sequence ID" value="NZ_FOXH01000008.1"/>
</dbReference>
<organism evidence="10 11">
    <name type="scientific">Pseudarcicella hirudinis</name>
    <dbReference type="NCBI Taxonomy" id="1079859"/>
    <lineage>
        <taxon>Bacteria</taxon>
        <taxon>Pseudomonadati</taxon>
        <taxon>Bacteroidota</taxon>
        <taxon>Cytophagia</taxon>
        <taxon>Cytophagales</taxon>
        <taxon>Flectobacillaceae</taxon>
        <taxon>Pseudarcicella</taxon>
    </lineage>
</organism>
<dbReference type="Gene3D" id="3.20.20.80">
    <property type="entry name" value="Glycosidases"/>
    <property type="match status" value="1"/>
</dbReference>
<evidence type="ECO:0000256" key="5">
    <source>
        <dbReference type="ARBA" id="ARBA00023295"/>
    </source>
</evidence>
<dbReference type="CDD" id="cd02847">
    <property type="entry name" value="E_set_Chitobiase_C"/>
    <property type="match status" value="1"/>
</dbReference>
<protein>
    <recommendedName>
        <fullName evidence="3">beta-N-acetylhexosaminidase</fullName>
        <ecNumber evidence="3">3.2.1.52</ecNumber>
    </recommendedName>
    <alternativeName>
        <fullName evidence="6">Beta-N-acetylhexosaminidase</fullName>
    </alternativeName>
    <alternativeName>
        <fullName evidence="7">N-acetyl-beta-glucosaminidase</fullName>
    </alternativeName>
</protein>